<evidence type="ECO:0000313" key="3">
    <source>
        <dbReference type="Proteomes" id="UP000031737"/>
    </source>
</evidence>
<name>A0A061JA60_TRYRA</name>
<evidence type="ECO:0008006" key="4">
    <source>
        <dbReference type="Google" id="ProtNLM"/>
    </source>
</evidence>
<dbReference type="EMBL" id="AUPL01000453">
    <property type="protein sequence ID" value="ESL11789.1"/>
    <property type="molecule type" value="Genomic_DNA"/>
</dbReference>
<protein>
    <recommendedName>
        <fullName evidence="4">Myosin motor domain-containing protein</fullName>
    </recommendedName>
</protein>
<gene>
    <name evidence="2" type="ORF">TRSC58_00453</name>
</gene>
<feature type="region of interest" description="Disordered" evidence="1">
    <location>
        <begin position="996"/>
        <end position="1016"/>
    </location>
</feature>
<dbReference type="SUPFAM" id="SSF52540">
    <property type="entry name" value="P-loop containing nucleoside triphosphate hydrolases"/>
    <property type="match status" value="1"/>
</dbReference>
<dbReference type="VEuPathDB" id="TriTrypDB:TRSC58_00453"/>
<dbReference type="Gene3D" id="1.10.10.820">
    <property type="match status" value="1"/>
</dbReference>
<evidence type="ECO:0000313" key="2">
    <source>
        <dbReference type="EMBL" id="ESL11789.1"/>
    </source>
</evidence>
<dbReference type="Proteomes" id="UP000031737">
    <property type="component" value="Unassembled WGS sequence"/>
</dbReference>
<dbReference type="InterPro" id="IPR027417">
    <property type="entry name" value="P-loop_NTPase"/>
</dbReference>
<evidence type="ECO:0000256" key="1">
    <source>
        <dbReference type="SAM" id="MobiDB-lite"/>
    </source>
</evidence>
<feature type="compositionally biased region" description="Basic and acidic residues" evidence="1">
    <location>
        <begin position="853"/>
        <end position="878"/>
    </location>
</feature>
<proteinExistence type="predicted"/>
<organism evidence="2 3">
    <name type="scientific">Trypanosoma rangeli SC58</name>
    <dbReference type="NCBI Taxonomy" id="429131"/>
    <lineage>
        <taxon>Eukaryota</taxon>
        <taxon>Discoba</taxon>
        <taxon>Euglenozoa</taxon>
        <taxon>Kinetoplastea</taxon>
        <taxon>Metakinetoplastina</taxon>
        <taxon>Trypanosomatida</taxon>
        <taxon>Trypanosomatidae</taxon>
        <taxon>Trypanosoma</taxon>
        <taxon>Herpetosoma</taxon>
    </lineage>
</organism>
<dbReference type="Gene3D" id="1.20.120.720">
    <property type="entry name" value="Myosin VI head, motor domain, U50 subdomain"/>
    <property type="match status" value="1"/>
</dbReference>
<comment type="caution">
    <text evidence="2">The sequence shown here is derived from an EMBL/GenBank/DDBJ whole genome shotgun (WGS) entry which is preliminary data.</text>
</comment>
<dbReference type="AlphaFoldDB" id="A0A061JA60"/>
<dbReference type="OrthoDB" id="243891at2759"/>
<sequence>MPFVFYRSVSAGWRVGFAASLDGANVRVCDGPVEETVSSLDIYIPQLSDAEGDAQLLFHMTEHPSIFLQETNAALMLPTPLVGLPPVVELLSYRAANDKFLTGIGDNFSLLLDEGGFSGSKLSGCDIALKAALTWKSLHKRQVVVLCGNAPPDLCGALLDTCCTLFEATPVQRSTIKAGMHLLSAFTTTTGQRQMCYLQAHLCVGEGAREELQGIRLECNHLFVSGIGESNGLKIFTYILCGLNEHERERLYINHSQRRFACQSSVEDTAPIACMQEEYFAFMRATETLGLSGATLQAIFRQLAAIVHLTEMKFDADGTLSNISALENVACLLQLDLHGCLSVFSTREVCVTAAQLLYRALVATLIKKVNAALHFSGETTRSLPSITVIVMPPLPPAESDALENIVRTTMYEDVLQAFLRSSDHEVTQWQRAGLCVPGSLQELFAPMDNYGLLKVLYGLGGVLSVARSAQKEEEIEPALASCTKSAYARLNASTLVLTFEHSFGVRHYQFPRTTHHAAELKSVYHADFNPVRTFLIENSDVETQEILHFLAQTENGVAENIVAEEVLHVRPLLQVLQDNTNMFWWLGSIQRGVAFNGKFIERQLRELPLRPALALRRHLHHHYIACQAGFIVSAFRVLSPSANASDTEKYCVAVAILDACGATYHVTPEEGFLVTSNSLVEMHRRMKEKIEQHATLVQAFARTCSRCITLQRRVAAWTDLLRDIDLQRKRVVEEEQYRFKNCDLHLAQLLDLMEGENAARSTVKEECWGEYMLLQHSFQEQMEALLVHMVLSSIRKEEKRLSSARQRNHMEKLHMIKNYVQQRVDQHRAHLDSVVEKELGDRHHHQSAQRLTRAHERLLSEREQSELRRRELEADMERKHSKSKALRVAREQAVQVKNEKLWRHHLQARAFRERIKQAHDDVNETIQVQVMLQDMEDKMTRLVKDEIVSFRRQEVERLAQRLSRERQQREEAAIQAAKVNERKAIQREVRLQRAKEEEERRKRHAMQNQLDMQQRERRAVERLETVREQQKRRIMRELAGVEVSLRKLPLYEHFAGRTSRANRCDRQLSEPLVLTGGKKAYTRVLSESSLRGLFEYHTTKPRARSPYPYATPKR</sequence>
<reference evidence="2 3" key="1">
    <citation type="submission" date="2013-07" db="EMBL/GenBank/DDBJ databases">
        <authorList>
            <person name="Stoco P.H."/>
            <person name="Wagner G."/>
            <person name="Gerber A."/>
            <person name="Zaha A."/>
            <person name="Thompson C."/>
            <person name="Bartholomeu D.C."/>
            <person name="Luckemeyer D.D."/>
            <person name="Bahia D."/>
            <person name="Loreto E."/>
            <person name="Prestes E.B."/>
            <person name="Lima F.M."/>
            <person name="Rodrigues-Luiz G."/>
            <person name="Vallejo G.A."/>
            <person name="Filho J.F."/>
            <person name="Monteiro K.M."/>
            <person name="Tyler K.M."/>
            <person name="de Almeida L.G."/>
            <person name="Ortiz M.F."/>
            <person name="Siervo M.A."/>
            <person name="de Moraes M.H."/>
            <person name="Cunha O.L."/>
            <person name="Mendonca-Neto R."/>
            <person name="Silva R."/>
            <person name="Teixeira S.M."/>
            <person name="Murta S.M."/>
            <person name="Sincero T.C."/>
            <person name="Mendes T.A."/>
            <person name="Urmenyi T.P."/>
            <person name="Silva V.G."/>
            <person name="da Rocha W.D."/>
            <person name="Andersson B."/>
            <person name="Romanha A.J."/>
            <person name="Steindel M."/>
            <person name="de Vasconcelos A.T."/>
            <person name="Grisard E.C."/>
        </authorList>
    </citation>
    <scope>NUCLEOTIDE SEQUENCE [LARGE SCALE GENOMIC DNA]</scope>
    <source>
        <strain evidence="2 3">SC58</strain>
    </source>
</reference>
<keyword evidence="3" id="KW-1185">Reference proteome</keyword>
<feature type="region of interest" description="Disordered" evidence="1">
    <location>
        <begin position="839"/>
        <end position="886"/>
    </location>
</feature>
<accession>A0A061JA60</accession>